<feature type="region of interest" description="Disordered" evidence="1">
    <location>
        <begin position="468"/>
        <end position="490"/>
    </location>
</feature>
<evidence type="ECO:0000313" key="6">
    <source>
        <dbReference type="Proteomes" id="UP000006039"/>
    </source>
</evidence>
<reference evidence="5" key="4">
    <citation type="journal article" date="2015" name="G3 (Bethesda)">
        <title>Genome sequences of three phytopathogenic species of the Magnaporthaceae family of fungi.</title>
        <authorList>
            <person name="Okagaki L.H."/>
            <person name="Nunes C.C."/>
            <person name="Sailsbery J."/>
            <person name="Clay B."/>
            <person name="Brown D."/>
            <person name="John T."/>
            <person name="Oh Y."/>
            <person name="Young N."/>
            <person name="Fitzgerald M."/>
            <person name="Haas B.J."/>
            <person name="Zeng Q."/>
            <person name="Young S."/>
            <person name="Adiconis X."/>
            <person name="Fan L."/>
            <person name="Levin J.Z."/>
            <person name="Mitchell T.K."/>
            <person name="Okubara P.A."/>
            <person name="Farman M.L."/>
            <person name="Kohn L.M."/>
            <person name="Birren B."/>
            <person name="Ma L.-J."/>
            <person name="Dean R.A."/>
        </authorList>
    </citation>
    <scope>NUCLEOTIDE SEQUENCE</scope>
    <source>
        <strain evidence="5">R3-111a-1</strain>
    </source>
</reference>
<dbReference type="STRING" id="644352.J3NS15"/>
<proteinExistence type="predicted"/>
<feature type="compositionally biased region" description="Low complexity" evidence="1">
    <location>
        <begin position="382"/>
        <end position="391"/>
    </location>
</feature>
<feature type="region of interest" description="Disordered" evidence="1">
    <location>
        <begin position="382"/>
        <end position="417"/>
    </location>
</feature>
<evidence type="ECO:0000256" key="1">
    <source>
        <dbReference type="SAM" id="MobiDB-lite"/>
    </source>
</evidence>
<name>J3NS15_GAET3</name>
<reference evidence="4" key="2">
    <citation type="submission" date="2010-07" db="EMBL/GenBank/DDBJ databases">
        <authorList>
            <consortium name="The Broad Institute Genome Sequencing Platform"/>
            <consortium name="Broad Institute Genome Sequencing Center for Infectious Disease"/>
            <person name="Ma L.-J."/>
            <person name="Dead R."/>
            <person name="Young S."/>
            <person name="Zeng Q."/>
            <person name="Koehrsen M."/>
            <person name="Alvarado L."/>
            <person name="Berlin A."/>
            <person name="Chapman S.B."/>
            <person name="Chen Z."/>
            <person name="Freedman E."/>
            <person name="Gellesch M."/>
            <person name="Goldberg J."/>
            <person name="Griggs A."/>
            <person name="Gujja S."/>
            <person name="Heilman E.R."/>
            <person name="Heiman D."/>
            <person name="Hepburn T."/>
            <person name="Howarth C."/>
            <person name="Jen D."/>
            <person name="Larson L."/>
            <person name="Mehta T."/>
            <person name="Neiman D."/>
            <person name="Pearson M."/>
            <person name="Roberts A."/>
            <person name="Saif S."/>
            <person name="Shea T."/>
            <person name="Shenoy N."/>
            <person name="Sisk P."/>
            <person name="Stolte C."/>
            <person name="Sykes S."/>
            <person name="Walk T."/>
            <person name="White J."/>
            <person name="Yandava C."/>
            <person name="Haas B."/>
            <person name="Nusbaum C."/>
            <person name="Birren B."/>
        </authorList>
    </citation>
    <scope>NUCLEOTIDE SEQUENCE</scope>
    <source>
        <strain evidence="4">R3-111a-1</strain>
    </source>
</reference>
<feature type="region of interest" description="Disordered" evidence="1">
    <location>
        <begin position="196"/>
        <end position="293"/>
    </location>
</feature>
<keyword evidence="3" id="KW-0732">Signal</keyword>
<feature type="signal peptide" evidence="3">
    <location>
        <begin position="1"/>
        <end position="33"/>
    </location>
</feature>
<dbReference type="Proteomes" id="UP000006039">
    <property type="component" value="Unassembled WGS sequence"/>
</dbReference>
<feature type="chain" id="PRO_5015094434" description="Mid2 domain-containing protein" evidence="3">
    <location>
        <begin position="34"/>
        <end position="722"/>
    </location>
</feature>
<evidence type="ECO:0000256" key="2">
    <source>
        <dbReference type="SAM" id="Phobius"/>
    </source>
</evidence>
<sequence>MSSRPPMRDDIFQRLPRATALLILSALLESAQASALPRATATLPYMVLDVVAWPPLPTAPAITPNEFHELLRRQDTNTVCGYIGGDPNLPATCSPGSHCVLDRQHNAIGCCPNGEATCSTGVFTGCVDFNSGPQTIANPYVYTCQGNDVCYKNVFGGGQSQYGCGTASALGTTVEASASGLTDAVSLTSVQVSFTESPTTLATPTTINPSTGTFTPSTTSSSSASTSSGSSVSSSSSTSSTSSSTTSSTSSSSTSSSTSRTTSASSSSTAGAPAETTGGGAAPSAGQDGDGNSKVDKTGAIVGGTISGVAVLIALIAVAIFFWRRKAAANVRKGPGAGGNTQYISPMTGDQGFQRLHDSQAAYETGMPPGAVSALPPAAAMYQQPGQQPPQGWQEEMARQQAQREGQGQQWQQWEQQQAQKWGMDANAQVGYNENSGTVRYVEGDPAAVQVGHGNVAYVESVPTPGGFGNATEITSPGRPGSVAQSPPAQGYHYPGQYPAAYAGAPVAAAAVVGGAAAAAAGGNRGVSHGATSSVGGASSYYSNSHMAPPHPMSPPSGPVPPPPPPSSAYGDASVSSVSRGMSIRGGGGGSGIRSSHPTPIANQFCSAAWALQMRGSLRESTDDYARGGYPDGLERIGEDEPLTTGMQGNPVGNDGGNDNGTGTYADNGAAGFESSAQPEGGDLVSKDSLMSRASGSSNASSNGGRPLWHQNRPHGRNQMWM</sequence>
<keyword evidence="2" id="KW-0472">Membrane</keyword>
<feature type="compositionally biased region" description="Low complexity" evidence="1">
    <location>
        <begin position="196"/>
        <end position="286"/>
    </location>
</feature>
<dbReference type="RefSeq" id="XP_009220116.1">
    <property type="nucleotide sequence ID" value="XM_009221852.1"/>
</dbReference>
<feature type="compositionally biased region" description="Low complexity" evidence="1">
    <location>
        <begin position="399"/>
        <end position="417"/>
    </location>
</feature>
<reference evidence="4" key="3">
    <citation type="submission" date="2010-09" db="EMBL/GenBank/DDBJ databases">
        <title>Annotation of Gaeumannomyces graminis var. tritici R3-111a-1.</title>
        <authorList>
            <consortium name="The Broad Institute Genome Sequencing Platform"/>
            <person name="Ma L.-J."/>
            <person name="Dead R."/>
            <person name="Young S.K."/>
            <person name="Zeng Q."/>
            <person name="Gargeya S."/>
            <person name="Fitzgerald M."/>
            <person name="Haas B."/>
            <person name="Abouelleil A."/>
            <person name="Alvarado L."/>
            <person name="Arachchi H.M."/>
            <person name="Berlin A."/>
            <person name="Brown A."/>
            <person name="Chapman S.B."/>
            <person name="Chen Z."/>
            <person name="Dunbar C."/>
            <person name="Freedman E."/>
            <person name="Gearin G."/>
            <person name="Gellesch M."/>
            <person name="Goldberg J."/>
            <person name="Griggs A."/>
            <person name="Gujja S."/>
            <person name="Heiman D."/>
            <person name="Howarth C."/>
            <person name="Larson L."/>
            <person name="Lui A."/>
            <person name="MacDonald P.J.P."/>
            <person name="Mehta T."/>
            <person name="Montmayeur A."/>
            <person name="Murphy C."/>
            <person name="Neiman D."/>
            <person name="Pearson M."/>
            <person name="Priest M."/>
            <person name="Roberts A."/>
            <person name="Saif S."/>
            <person name="Shea T."/>
            <person name="Shenoy N."/>
            <person name="Sisk P."/>
            <person name="Stolte C."/>
            <person name="Sykes S."/>
            <person name="Yandava C."/>
            <person name="Wortman J."/>
            <person name="Nusbaum C."/>
            <person name="Birren B."/>
        </authorList>
    </citation>
    <scope>NUCLEOTIDE SEQUENCE</scope>
    <source>
        <strain evidence="4">R3-111a-1</strain>
    </source>
</reference>
<dbReference type="OrthoDB" id="5386093at2759"/>
<dbReference type="VEuPathDB" id="FungiDB:GGTG_04062"/>
<dbReference type="EMBL" id="GL385396">
    <property type="protein sequence ID" value="EJT78971.1"/>
    <property type="molecule type" value="Genomic_DNA"/>
</dbReference>
<dbReference type="EnsemblFungi" id="EJT78971">
    <property type="protein sequence ID" value="EJT78971"/>
    <property type="gene ID" value="GGTG_04062"/>
</dbReference>
<dbReference type="GeneID" id="20344520"/>
<protein>
    <recommendedName>
        <fullName evidence="7">Mid2 domain-containing protein</fullName>
    </recommendedName>
</protein>
<dbReference type="HOGENOM" id="CLU_027165_0_0_1"/>
<gene>
    <name evidence="5" type="primary">20344520</name>
    <name evidence="4" type="ORF">GGTG_04062</name>
</gene>
<reference evidence="6" key="1">
    <citation type="submission" date="2010-07" db="EMBL/GenBank/DDBJ databases">
        <title>The genome sequence of Gaeumannomyces graminis var. tritici strain R3-111a-1.</title>
        <authorList>
            <consortium name="The Broad Institute Genome Sequencing Platform"/>
            <person name="Ma L.-J."/>
            <person name="Dead R."/>
            <person name="Young S."/>
            <person name="Zeng Q."/>
            <person name="Koehrsen M."/>
            <person name="Alvarado L."/>
            <person name="Berlin A."/>
            <person name="Chapman S.B."/>
            <person name="Chen Z."/>
            <person name="Freedman E."/>
            <person name="Gellesch M."/>
            <person name="Goldberg J."/>
            <person name="Griggs A."/>
            <person name="Gujja S."/>
            <person name="Heilman E.R."/>
            <person name="Heiman D."/>
            <person name="Hepburn T."/>
            <person name="Howarth C."/>
            <person name="Jen D."/>
            <person name="Larson L."/>
            <person name="Mehta T."/>
            <person name="Neiman D."/>
            <person name="Pearson M."/>
            <person name="Roberts A."/>
            <person name="Saif S."/>
            <person name="Shea T."/>
            <person name="Shenoy N."/>
            <person name="Sisk P."/>
            <person name="Stolte C."/>
            <person name="Sykes S."/>
            <person name="Walk T."/>
            <person name="White J."/>
            <person name="Yandava C."/>
            <person name="Haas B."/>
            <person name="Nusbaum C."/>
            <person name="Birren B."/>
        </authorList>
    </citation>
    <scope>NUCLEOTIDE SEQUENCE [LARGE SCALE GENOMIC DNA]</scope>
    <source>
        <strain evidence="6">R3-111a-1</strain>
    </source>
</reference>
<evidence type="ECO:0000313" key="4">
    <source>
        <dbReference type="EMBL" id="EJT78971.1"/>
    </source>
</evidence>
<feature type="region of interest" description="Disordered" evidence="1">
    <location>
        <begin position="622"/>
        <end position="722"/>
    </location>
</feature>
<reference evidence="5" key="5">
    <citation type="submission" date="2018-04" db="UniProtKB">
        <authorList>
            <consortium name="EnsemblFungi"/>
        </authorList>
    </citation>
    <scope>IDENTIFICATION</scope>
    <source>
        <strain evidence="5">R3-111a-1</strain>
    </source>
</reference>
<dbReference type="AlphaFoldDB" id="J3NS15"/>
<organism evidence="4">
    <name type="scientific">Gaeumannomyces tritici (strain R3-111a-1)</name>
    <name type="common">Wheat and barley take-all root rot fungus</name>
    <name type="synonym">Gaeumannomyces graminis var. tritici</name>
    <dbReference type="NCBI Taxonomy" id="644352"/>
    <lineage>
        <taxon>Eukaryota</taxon>
        <taxon>Fungi</taxon>
        <taxon>Dikarya</taxon>
        <taxon>Ascomycota</taxon>
        <taxon>Pezizomycotina</taxon>
        <taxon>Sordariomycetes</taxon>
        <taxon>Sordariomycetidae</taxon>
        <taxon>Magnaporthales</taxon>
        <taxon>Magnaporthaceae</taxon>
        <taxon>Gaeumannomyces</taxon>
    </lineage>
</organism>
<keyword evidence="2" id="KW-0812">Transmembrane</keyword>
<feature type="transmembrane region" description="Helical" evidence="2">
    <location>
        <begin position="300"/>
        <end position="323"/>
    </location>
</feature>
<feature type="compositionally biased region" description="Low complexity" evidence="1">
    <location>
        <begin position="574"/>
        <end position="583"/>
    </location>
</feature>
<dbReference type="eggNOG" id="ENOG502STIU">
    <property type="taxonomic scope" value="Eukaryota"/>
</dbReference>
<keyword evidence="2" id="KW-1133">Transmembrane helix</keyword>
<evidence type="ECO:0000256" key="3">
    <source>
        <dbReference type="SAM" id="SignalP"/>
    </source>
</evidence>
<accession>J3NS15</accession>
<feature type="region of interest" description="Disordered" evidence="1">
    <location>
        <begin position="542"/>
        <end position="598"/>
    </location>
</feature>
<keyword evidence="6" id="KW-1185">Reference proteome</keyword>
<feature type="compositionally biased region" description="Low complexity" evidence="1">
    <location>
        <begin position="692"/>
        <end position="706"/>
    </location>
</feature>
<evidence type="ECO:0000313" key="5">
    <source>
        <dbReference type="EnsemblFungi" id="EJT78971"/>
    </source>
</evidence>
<feature type="compositionally biased region" description="Pro residues" evidence="1">
    <location>
        <begin position="549"/>
        <end position="567"/>
    </location>
</feature>
<evidence type="ECO:0008006" key="7">
    <source>
        <dbReference type="Google" id="ProtNLM"/>
    </source>
</evidence>